<evidence type="ECO:0000256" key="2">
    <source>
        <dbReference type="ARBA" id="ARBA00022692"/>
    </source>
</evidence>
<feature type="transmembrane region" description="Helical" evidence="6">
    <location>
        <begin position="77"/>
        <end position="97"/>
    </location>
</feature>
<keyword evidence="6" id="KW-0406">Ion transport</keyword>
<feature type="transmembrane region" description="Helical" evidence="6">
    <location>
        <begin position="36"/>
        <end position="56"/>
    </location>
</feature>
<dbReference type="WBParaSite" id="SMUV_0000475701-mRNA-1">
    <property type="protein sequence ID" value="SMUV_0000475701-mRNA-1"/>
    <property type="gene ID" value="SMUV_0000475701"/>
</dbReference>
<dbReference type="Pfam" id="PF01062">
    <property type="entry name" value="Bestrophin"/>
    <property type="match status" value="1"/>
</dbReference>
<keyword evidence="3 6" id="KW-1133">Transmembrane helix</keyword>
<evidence type="ECO:0000313" key="8">
    <source>
        <dbReference type="WBParaSite" id="SMUV_0000475701-mRNA-1"/>
    </source>
</evidence>
<keyword evidence="6" id="KW-1003">Cell membrane</keyword>
<evidence type="ECO:0000256" key="5">
    <source>
        <dbReference type="ARBA" id="ARBA00034769"/>
    </source>
</evidence>
<accession>A0A0N5AJV9</accession>
<feature type="transmembrane region" description="Helical" evidence="6">
    <location>
        <begin position="272"/>
        <end position="289"/>
    </location>
</feature>
<dbReference type="Proteomes" id="UP000046393">
    <property type="component" value="Unplaced"/>
</dbReference>
<keyword evidence="2 6" id="KW-0812">Transmembrane</keyword>
<dbReference type="PANTHER" id="PTHR10736:SF0">
    <property type="entry name" value="BESTROPHIN HOMOLOG"/>
    <property type="match status" value="1"/>
</dbReference>
<name>A0A0N5AJV9_9BILA</name>
<keyword evidence="6" id="KW-0407">Ion channel</keyword>
<proteinExistence type="inferred from homology"/>
<evidence type="ECO:0000256" key="1">
    <source>
        <dbReference type="ARBA" id="ARBA00004370"/>
    </source>
</evidence>
<dbReference type="PANTHER" id="PTHR10736">
    <property type="entry name" value="BESTROPHIN"/>
    <property type="match status" value="1"/>
</dbReference>
<comment type="subcellular location">
    <subcellularLocation>
        <location evidence="6">Cell membrane</location>
        <topology evidence="6">Multi-pass membrane protein</topology>
    </subcellularLocation>
    <subcellularLocation>
        <location evidence="1">Membrane</location>
    </subcellularLocation>
</comment>
<evidence type="ECO:0000256" key="6">
    <source>
        <dbReference type="RuleBase" id="RU363126"/>
    </source>
</evidence>
<keyword evidence="6" id="KW-0868">Chloride</keyword>
<keyword evidence="6" id="KW-0813">Transport</keyword>
<dbReference type="GO" id="GO:0034707">
    <property type="term" value="C:chloride channel complex"/>
    <property type="evidence" value="ECO:0007669"/>
    <property type="project" value="UniProtKB-KW"/>
</dbReference>
<organism evidence="7 8">
    <name type="scientific">Syphacia muris</name>
    <dbReference type="NCBI Taxonomy" id="451379"/>
    <lineage>
        <taxon>Eukaryota</taxon>
        <taxon>Metazoa</taxon>
        <taxon>Ecdysozoa</taxon>
        <taxon>Nematoda</taxon>
        <taxon>Chromadorea</taxon>
        <taxon>Rhabditida</taxon>
        <taxon>Spirurina</taxon>
        <taxon>Oxyuridomorpha</taxon>
        <taxon>Oxyuroidea</taxon>
        <taxon>Oxyuridae</taxon>
        <taxon>Syphacia</taxon>
    </lineage>
</organism>
<sequence>MTISYQLDVSAASAIAFFRLLFRWKGSIWKIVYEELLVWTVLYLIVEFIYRSDYVLNDHQKMYHIFRELALYLNTRLDYIPLTFILGFFVSSIISRWSEIFYNMGYVESQAIFVSNYVRGDDRETRLLRRAMARYICLTQALVFRDISVRVRKRFPTYDRFATAEEMEKLKSIKLKYDKYWAPTNWIYTLIFRARREGKISHDILASKLCDEIKFFRYNLQMVCNYDWVPLPLVYPQAVFLAVYVYFGICLISRQFIPPDQQDALNKSSIDLYLPVMTMIQFFFFIGWVKVAQGLLNPFGTDDDDFECNYLLDKNLATSMCIVDDEYGNPPEVIPDKFWRKEKDYPVYDDAPSTAADHPLIGSAVNAKY</sequence>
<dbReference type="GO" id="GO:0005886">
    <property type="term" value="C:plasma membrane"/>
    <property type="evidence" value="ECO:0007669"/>
    <property type="project" value="UniProtKB-SubCell"/>
</dbReference>
<reference evidence="8" key="1">
    <citation type="submission" date="2016-04" db="UniProtKB">
        <authorList>
            <consortium name="WormBaseParasite"/>
        </authorList>
    </citation>
    <scope>IDENTIFICATION</scope>
</reference>
<evidence type="ECO:0000256" key="3">
    <source>
        <dbReference type="ARBA" id="ARBA00022989"/>
    </source>
</evidence>
<comment type="similarity">
    <text evidence="5 6">Belongs to the anion channel-forming bestrophin (TC 1.A.46) family. Calcium-sensitive chloride channel subfamily.</text>
</comment>
<dbReference type="InterPro" id="IPR021134">
    <property type="entry name" value="Bestrophin-like"/>
</dbReference>
<keyword evidence="4 6" id="KW-0472">Membrane</keyword>
<comment type="function">
    <text evidence="6">Forms chloride channels.</text>
</comment>
<feature type="transmembrane region" description="Helical" evidence="6">
    <location>
        <begin position="233"/>
        <end position="252"/>
    </location>
</feature>
<dbReference type="AlphaFoldDB" id="A0A0N5AJV9"/>
<protein>
    <recommendedName>
        <fullName evidence="6">Bestrophin homolog</fullName>
    </recommendedName>
</protein>
<evidence type="ECO:0000256" key="4">
    <source>
        <dbReference type="ARBA" id="ARBA00023136"/>
    </source>
</evidence>
<keyword evidence="7" id="KW-1185">Reference proteome</keyword>
<keyword evidence="6" id="KW-0869">Chloride channel</keyword>
<dbReference type="InterPro" id="IPR000615">
    <property type="entry name" value="Bestrophin"/>
</dbReference>
<dbReference type="GO" id="GO:0005254">
    <property type="term" value="F:chloride channel activity"/>
    <property type="evidence" value="ECO:0007669"/>
    <property type="project" value="UniProtKB-KW"/>
</dbReference>
<evidence type="ECO:0000313" key="7">
    <source>
        <dbReference type="Proteomes" id="UP000046393"/>
    </source>
</evidence>